<keyword evidence="3" id="KW-0999">Mitochondrion inner membrane</keyword>
<keyword evidence="4 8" id="KW-1133">Transmembrane helix</keyword>
<feature type="domain" description="Letm1 RBD" evidence="9">
    <location>
        <begin position="201"/>
        <end position="388"/>
    </location>
</feature>
<dbReference type="OMA" id="WCWSDIK"/>
<protein>
    <submittedName>
        <fullName evidence="10">LETM1 domain-containing protein 1-like</fullName>
    </submittedName>
</protein>
<reference evidence="10" key="3">
    <citation type="submission" date="2025-08" db="UniProtKB">
        <authorList>
            <consortium name="Ensembl"/>
        </authorList>
    </citation>
    <scope>IDENTIFICATION</scope>
</reference>
<dbReference type="RefSeq" id="XP_002129203.2">
    <property type="nucleotide sequence ID" value="XM_002129167.5"/>
</dbReference>
<evidence type="ECO:0000313" key="10">
    <source>
        <dbReference type="Ensembl" id="ENSCINP00000013719.3"/>
    </source>
</evidence>
<keyword evidence="11" id="KW-1185">Reference proteome</keyword>
<reference evidence="10" key="2">
    <citation type="journal article" date="2008" name="Genome Biol.">
        <title>Improved genome assembly and evidence-based global gene model set for the chordate Ciona intestinalis: new insight into intron and operon populations.</title>
        <authorList>
            <person name="Satou Y."/>
            <person name="Mineta K."/>
            <person name="Ogasawara M."/>
            <person name="Sasakura Y."/>
            <person name="Shoguchi E."/>
            <person name="Ueno K."/>
            <person name="Yamada L."/>
            <person name="Matsumoto J."/>
            <person name="Wasserscheid J."/>
            <person name="Dewar K."/>
            <person name="Wiley G.B."/>
            <person name="Macmil S.L."/>
            <person name="Roe B.A."/>
            <person name="Zeller R.W."/>
            <person name="Hastings K.E."/>
            <person name="Lemaire P."/>
            <person name="Lindquist E."/>
            <person name="Endo T."/>
            <person name="Hotta K."/>
            <person name="Inaba K."/>
        </authorList>
    </citation>
    <scope>NUCLEOTIDE SEQUENCE [LARGE SCALE GENOMIC DNA]</scope>
    <source>
        <strain evidence="10">wild type</strain>
    </source>
</reference>
<keyword evidence="5 7" id="KW-0496">Mitochondrion</keyword>
<dbReference type="GeneID" id="100175014"/>
<evidence type="ECO:0000256" key="5">
    <source>
        <dbReference type="ARBA" id="ARBA00023128"/>
    </source>
</evidence>
<evidence type="ECO:0000256" key="8">
    <source>
        <dbReference type="SAM" id="Phobius"/>
    </source>
</evidence>
<dbReference type="PANTHER" id="PTHR14009:SF13">
    <property type="entry name" value="LETM1 DOMAIN-CONTAINING PROTEIN 1"/>
    <property type="match status" value="1"/>
</dbReference>
<evidence type="ECO:0000256" key="3">
    <source>
        <dbReference type="ARBA" id="ARBA00022792"/>
    </source>
</evidence>
<dbReference type="HOGENOM" id="CLU_709708_0_0_1"/>
<accession>F7BAE5</accession>
<dbReference type="PANTHER" id="PTHR14009">
    <property type="entry name" value="LEUCINE ZIPPER-EF-HAND CONTAINING TRANSMEMBRANE PROTEIN"/>
    <property type="match status" value="1"/>
</dbReference>
<dbReference type="FunCoup" id="F7BAE5">
    <property type="interactions" value="117"/>
</dbReference>
<accession>A0A1W2WIH7</accession>
<dbReference type="GeneTree" id="ENSGT00950000183167"/>
<dbReference type="InterPro" id="IPR044202">
    <property type="entry name" value="LETM1/MDM38-like"/>
</dbReference>
<evidence type="ECO:0000259" key="9">
    <source>
        <dbReference type="PROSITE" id="PS51758"/>
    </source>
</evidence>
<dbReference type="OrthoDB" id="73691at2759"/>
<feature type="transmembrane region" description="Helical" evidence="8">
    <location>
        <begin position="160"/>
        <end position="185"/>
    </location>
</feature>
<keyword evidence="6 8" id="KW-0472">Membrane</keyword>
<gene>
    <name evidence="10" type="primary">LOC100175014</name>
</gene>
<proteinExistence type="predicted"/>
<dbReference type="InterPro" id="IPR033122">
    <property type="entry name" value="LETM1-like_RBD"/>
</dbReference>
<evidence type="ECO:0000256" key="6">
    <source>
        <dbReference type="ARBA" id="ARBA00023136"/>
    </source>
</evidence>
<dbReference type="PROSITE" id="PS51758">
    <property type="entry name" value="LETM1_RBD"/>
    <property type="match status" value="1"/>
</dbReference>
<evidence type="ECO:0000313" key="11">
    <source>
        <dbReference type="Proteomes" id="UP000008144"/>
    </source>
</evidence>
<dbReference type="KEGG" id="cin:100175014"/>
<reference evidence="11" key="1">
    <citation type="journal article" date="2002" name="Science">
        <title>The draft genome of Ciona intestinalis: insights into chordate and vertebrate origins.</title>
        <authorList>
            <person name="Dehal P."/>
            <person name="Satou Y."/>
            <person name="Campbell R.K."/>
            <person name="Chapman J."/>
            <person name="Degnan B."/>
            <person name="De Tomaso A."/>
            <person name="Davidson B."/>
            <person name="Di Gregorio A."/>
            <person name="Gelpke M."/>
            <person name="Goodstein D.M."/>
            <person name="Harafuji N."/>
            <person name="Hastings K.E."/>
            <person name="Ho I."/>
            <person name="Hotta K."/>
            <person name="Huang W."/>
            <person name="Kawashima T."/>
            <person name="Lemaire P."/>
            <person name="Martinez D."/>
            <person name="Meinertzhagen I.A."/>
            <person name="Necula S."/>
            <person name="Nonaka M."/>
            <person name="Putnam N."/>
            <person name="Rash S."/>
            <person name="Saiga H."/>
            <person name="Satake M."/>
            <person name="Terry A."/>
            <person name="Yamada L."/>
            <person name="Wang H.G."/>
            <person name="Awazu S."/>
            <person name="Azumi K."/>
            <person name="Boore J."/>
            <person name="Branno M."/>
            <person name="Chin-Bow S."/>
            <person name="DeSantis R."/>
            <person name="Doyle S."/>
            <person name="Francino P."/>
            <person name="Keys D.N."/>
            <person name="Haga S."/>
            <person name="Hayashi H."/>
            <person name="Hino K."/>
            <person name="Imai K.S."/>
            <person name="Inaba K."/>
            <person name="Kano S."/>
            <person name="Kobayashi K."/>
            <person name="Kobayashi M."/>
            <person name="Lee B.I."/>
            <person name="Makabe K.W."/>
            <person name="Manohar C."/>
            <person name="Matassi G."/>
            <person name="Medina M."/>
            <person name="Mochizuki Y."/>
            <person name="Mount S."/>
            <person name="Morishita T."/>
            <person name="Miura S."/>
            <person name="Nakayama A."/>
            <person name="Nishizaka S."/>
            <person name="Nomoto H."/>
            <person name="Ohta F."/>
            <person name="Oishi K."/>
            <person name="Rigoutsos I."/>
            <person name="Sano M."/>
            <person name="Sasaki A."/>
            <person name="Sasakura Y."/>
            <person name="Shoguchi E."/>
            <person name="Shin-i T."/>
            <person name="Spagnuolo A."/>
            <person name="Stainier D."/>
            <person name="Suzuki M.M."/>
            <person name="Tassy O."/>
            <person name="Takatori N."/>
            <person name="Tokuoka M."/>
            <person name="Yagi K."/>
            <person name="Yoshizaki F."/>
            <person name="Wada S."/>
            <person name="Zhang C."/>
            <person name="Hyatt P.D."/>
            <person name="Larimer F."/>
            <person name="Detter C."/>
            <person name="Doggett N."/>
            <person name="Glavina T."/>
            <person name="Hawkins T."/>
            <person name="Richardson P."/>
            <person name="Lucas S."/>
            <person name="Kohara Y."/>
            <person name="Levine M."/>
            <person name="Satoh N."/>
            <person name="Rokhsar D.S."/>
        </authorList>
    </citation>
    <scope>NUCLEOTIDE SEQUENCE [LARGE SCALE GENOMIC DNA]</scope>
</reference>
<comment type="subcellular location">
    <subcellularLocation>
        <location evidence="1">Mitochondrion inner membrane</location>
        <topology evidence="1">Single-pass membrane protein</topology>
    </subcellularLocation>
</comment>
<name>F7BAE5_CIOIN</name>
<dbReference type="EMBL" id="EAAA01003013">
    <property type="status" value="NOT_ANNOTATED_CDS"/>
    <property type="molecule type" value="Genomic_DNA"/>
</dbReference>
<dbReference type="AlphaFoldDB" id="F7BAE5"/>
<keyword evidence="2 8" id="KW-0812">Transmembrane</keyword>
<sequence>MLLRSSYLVLQNSSVCCTTNVIRHLQCRSPLHAAGLVGQCTKWKVQKTQTPLTRFSHQLRTFHSSPIRNRKNDLQKYTQKAKRWIFDAQVQLDKLVESVSPSAKKIMDNLVAGFRHEWANIQSYWKISKRKYNHPGSYISYREEMTIYNLNQDGIKAAPLLPIAVLPMGFFLILIPVYFFPRLVLPQTFWSKHQRYKFLSQIHRSRILDYGVIIHHLNYHKLNSDQNTKYALEGICNSLAGGNIPSNSDMLNNLKPLCKLHDGPCNVDHMVYVLLRAFCRTIMVSTYQPPSWLKYRLRKNASLVISLDHKLRREGLLNNLSSLELSTASMMRGIDGAELSREAQLYWLNNWLQITKTCDDDDAWFVLHAMVLMSYNYSELKYQRRAFG</sequence>
<evidence type="ECO:0000256" key="7">
    <source>
        <dbReference type="PROSITE-ProRule" id="PRU01094"/>
    </source>
</evidence>
<evidence type="ECO:0000256" key="1">
    <source>
        <dbReference type="ARBA" id="ARBA00004434"/>
    </source>
</evidence>
<evidence type="ECO:0000256" key="4">
    <source>
        <dbReference type="ARBA" id="ARBA00022989"/>
    </source>
</evidence>
<evidence type="ECO:0000256" key="2">
    <source>
        <dbReference type="ARBA" id="ARBA00022692"/>
    </source>
</evidence>
<dbReference type="GO" id="GO:0043022">
    <property type="term" value="F:ribosome binding"/>
    <property type="evidence" value="ECO:0007669"/>
    <property type="project" value="InterPro"/>
</dbReference>
<dbReference type="Pfam" id="PF07766">
    <property type="entry name" value="LETM1_RBD"/>
    <property type="match status" value="1"/>
</dbReference>
<reference evidence="10" key="4">
    <citation type="submission" date="2025-09" db="UniProtKB">
        <authorList>
            <consortium name="Ensembl"/>
        </authorList>
    </citation>
    <scope>IDENTIFICATION</scope>
</reference>
<dbReference type="Ensembl" id="ENSCINT00000013719.3">
    <property type="protein sequence ID" value="ENSCINP00000013719.3"/>
    <property type="gene ID" value="ENSCING00000006685.3"/>
</dbReference>
<dbReference type="GO" id="GO:0005739">
    <property type="term" value="C:mitochondrion"/>
    <property type="evidence" value="ECO:0000318"/>
    <property type="project" value="GO_Central"/>
</dbReference>
<dbReference type="Proteomes" id="UP000008144">
    <property type="component" value="Chromosome 9"/>
</dbReference>
<dbReference type="GO" id="GO:0005743">
    <property type="term" value="C:mitochondrial inner membrane"/>
    <property type="evidence" value="ECO:0007669"/>
    <property type="project" value="UniProtKB-SubCell"/>
</dbReference>
<organism evidence="10 11">
    <name type="scientific">Ciona intestinalis</name>
    <name type="common">Transparent sea squirt</name>
    <name type="synonym">Ascidia intestinalis</name>
    <dbReference type="NCBI Taxonomy" id="7719"/>
    <lineage>
        <taxon>Eukaryota</taxon>
        <taxon>Metazoa</taxon>
        <taxon>Chordata</taxon>
        <taxon>Tunicata</taxon>
        <taxon>Ascidiacea</taxon>
        <taxon>Phlebobranchia</taxon>
        <taxon>Cionidae</taxon>
        <taxon>Ciona</taxon>
    </lineage>
</organism>
<dbReference type="InParanoid" id="F7BAE5"/>